<proteinExistence type="predicted"/>
<evidence type="ECO:0000313" key="1">
    <source>
        <dbReference type="EMBL" id="MBD3869419.1"/>
    </source>
</evidence>
<dbReference type="AlphaFoldDB" id="A0A8J7CFF0"/>
<dbReference type="InterPro" id="IPR013783">
    <property type="entry name" value="Ig-like_fold"/>
</dbReference>
<name>A0A8J7CFF0_9BACT</name>
<dbReference type="EMBL" id="JACXWD010000086">
    <property type="protein sequence ID" value="MBD3869419.1"/>
    <property type="molecule type" value="Genomic_DNA"/>
</dbReference>
<sequence>MKKRFPSFRQVFFGLGLVAFLAIQVSLAGTGYRTDFDFPGHGDDWYGRGLPDTRRDFPSNPVDEASDGDDFGRGYELLAASPAYGPPLASTQDPNHEYRFRFGDRYTDWQECYVDANCRDSLFCNGIESCGAGGTCRNGSPPNCDDADPCTADSCSNGLSSCLYDPMPDPGEVTSLLLSKEPAGTVATLTWADQAAAEYFDIYRGEKGDMSDMACYQTGIAGISFDDDGTLGADGLYEYLVNSTGCGGISSLGTDSAAVERTPMSWCP</sequence>
<dbReference type="Gene3D" id="2.60.40.10">
    <property type="entry name" value="Immunoglobulins"/>
    <property type="match status" value="1"/>
</dbReference>
<gene>
    <name evidence="1" type="ORF">IFK94_14960</name>
</gene>
<protein>
    <submittedName>
        <fullName evidence="1">Uncharacterized protein</fullName>
    </submittedName>
</protein>
<reference evidence="1 2" key="1">
    <citation type="submission" date="2020-08" db="EMBL/GenBank/DDBJ databases">
        <title>Acidobacteriota in marine sediments use diverse sulfur dissimilation pathways.</title>
        <authorList>
            <person name="Wasmund K."/>
        </authorList>
    </citation>
    <scope>NUCLEOTIDE SEQUENCE [LARGE SCALE GENOMIC DNA]</scope>
    <source>
        <strain evidence="1">MAG AM4</strain>
    </source>
</reference>
<comment type="caution">
    <text evidence="1">The sequence shown here is derived from an EMBL/GenBank/DDBJ whole genome shotgun (WGS) entry which is preliminary data.</text>
</comment>
<organism evidence="1 2">
    <name type="scientific">Candidatus Polarisedimenticola svalbardensis</name>
    <dbReference type="NCBI Taxonomy" id="2886004"/>
    <lineage>
        <taxon>Bacteria</taxon>
        <taxon>Pseudomonadati</taxon>
        <taxon>Acidobacteriota</taxon>
        <taxon>Candidatus Polarisedimenticolia</taxon>
        <taxon>Candidatus Polarisedimenticolales</taxon>
        <taxon>Candidatus Polarisedimenticolaceae</taxon>
        <taxon>Candidatus Polarisedimenticola</taxon>
    </lineage>
</organism>
<evidence type="ECO:0000313" key="2">
    <source>
        <dbReference type="Proteomes" id="UP000648239"/>
    </source>
</evidence>
<dbReference type="Proteomes" id="UP000648239">
    <property type="component" value="Unassembled WGS sequence"/>
</dbReference>
<accession>A0A8J7CFF0</accession>